<comment type="caution">
    <text evidence="3">The sequence shown here is derived from an EMBL/GenBank/DDBJ whole genome shotgun (WGS) entry which is preliminary data.</text>
</comment>
<feature type="compositionally biased region" description="Low complexity" evidence="1">
    <location>
        <begin position="91"/>
        <end position="108"/>
    </location>
</feature>
<feature type="compositionally biased region" description="Polar residues" evidence="1">
    <location>
        <begin position="55"/>
        <end position="73"/>
    </location>
</feature>
<dbReference type="RefSeq" id="WP_200132606.1">
    <property type="nucleotide sequence ID" value="NZ_JAEHOI010000009.1"/>
</dbReference>
<feature type="non-terminal residue" evidence="3">
    <location>
        <position position="335"/>
    </location>
</feature>
<sequence>MAEARTLRGALSVLITATLVLGGMASGIPAASAEELPQGPAVVASGDEAAPTGDQAGSASAGVGSTETKSQPGAPNEGALPPAPATKPAGEASPPSAPQKPAAEQPSEPKAPAIATSAPASLENIRNSGGNLNWGFKASWRTYLSDWASGTQTPFGGATLNADGTTRFPESTASTFDPVAGTGTIAYTGGVLWTSTAHGFSIALQNPRVDVHGDGSATVSAESSTADTAGASSVARIIVATIPAVGTPATADGKITWTGANGTFAPSLAPSGISRYSGQATDPFTFSTPAAPAQVWAPKLAVSTVDGKALASGATVYEGDEIVVRGSGFDPEAHP</sequence>
<dbReference type="Pfam" id="PF04213">
    <property type="entry name" value="HtaA"/>
    <property type="match status" value="1"/>
</dbReference>
<accession>A0A934QD40</accession>
<keyword evidence="4" id="KW-1185">Reference proteome</keyword>
<evidence type="ECO:0000256" key="1">
    <source>
        <dbReference type="SAM" id="MobiDB-lite"/>
    </source>
</evidence>
<reference evidence="3" key="1">
    <citation type="submission" date="2020-12" db="EMBL/GenBank/DDBJ databases">
        <title>Leucobacter sp. CAS2, isolated from Chromium sludge.</title>
        <authorList>
            <person name="Xu Z."/>
        </authorList>
    </citation>
    <scope>NUCLEOTIDE SEQUENCE</scope>
    <source>
        <strain evidence="3">CSA2</strain>
    </source>
</reference>
<dbReference type="EMBL" id="JAEHOI010000009">
    <property type="protein sequence ID" value="MBK0422415.1"/>
    <property type="molecule type" value="Genomic_DNA"/>
</dbReference>
<evidence type="ECO:0000313" key="4">
    <source>
        <dbReference type="Proteomes" id="UP000618733"/>
    </source>
</evidence>
<protein>
    <submittedName>
        <fullName evidence="3">HtaA domain-containing protein</fullName>
    </submittedName>
</protein>
<feature type="region of interest" description="Disordered" evidence="1">
    <location>
        <begin position="43"/>
        <end position="115"/>
    </location>
</feature>
<evidence type="ECO:0000259" key="2">
    <source>
        <dbReference type="Pfam" id="PF04213"/>
    </source>
</evidence>
<evidence type="ECO:0000313" key="3">
    <source>
        <dbReference type="EMBL" id="MBK0422415.1"/>
    </source>
</evidence>
<proteinExistence type="predicted"/>
<gene>
    <name evidence="3" type="ORF">JD292_10060</name>
</gene>
<dbReference type="AlphaFoldDB" id="A0A934QD40"/>
<dbReference type="InterPro" id="IPR007331">
    <property type="entry name" value="Htaa"/>
</dbReference>
<dbReference type="Proteomes" id="UP000618733">
    <property type="component" value="Unassembled WGS sequence"/>
</dbReference>
<organism evidence="3 4">
    <name type="scientific">Leucobacter edaphi</name>
    <dbReference type="NCBI Taxonomy" id="2796472"/>
    <lineage>
        <taxon>Bacteria</taxon>
        <taxon>Bacillati</taxon>
        <taxon>Actinomycetota</taxon>
        <taxon>Actinomycetes</taxon>
        <taxon>Micrococcales</taxon>
        <taxon>Microbacteriaceae</taxon>
        <taxon>Leucobacter</taxon>
    </lineage>
</organism>
<feature type="domain" description="Htaa" evidence="2">
    <location>
        <begin position="130"/>
        <end position="287"/>
    </location>
</feature>
<name>A0A934QD40_9MICO</name>